<dbReference type="RefSeq" id="WP_126663103.1">
    <property type="nucleotide sequence ID" value="NZ_CP069188.1"/>
</dbReference>
<keyword evidence="14" id="KW-1185">Reference proteome</keyword>
<dbReference type="NCBIfam" id="NF005012">
    <property type="entry name" value="PRK06411.1"/>
    <property type="match status" value="1"/>
</dbReference>
<dbReference type="Proteomes" id="UP000637819">
    <property type="component" value="Chromosome"/>
</dbReference>
<feature type="compositionally biased region" description="Basic and acidic residues" evidence="11">
    <location>
        <begin position="19"/>
        <end position="34"/>
    </location>
</feature>
<dbReference type="GO" id="GO:0008137">
    <property type="term" value="F:NADH dehydrogenase (ubiquinone) activity"/>
    <property type="evidence" value="ECO:0007669"/>
    <property type="project" value="InterPro"/>
</dbReference>
<dbReference type="GO" id="GO:0048038">
    <property type="term" value="F:quinone binding"/>
    <property type="evidence" value="ECO:0007669"/>
    <property type="project" value="InterPro"/>
</dbReference>
<dbReference type="InterPro" id="IPR006138">
    <property type="entry name" value="NADH_UQ_OxRdtase_20Kd_su"/>
</dbReference>
<dbReference type="GO" id="GO:0015990">
    <property type="term" value="P:electron transport coupled proton transport"/>
    <property type="evidence" value="ECO:0007669"/>
    <property type="project" value="TreeGrafter"/>
</dbReference>
<dbReference type="GO" id="GO:0016491">
    <property type="term" value="F:oxidoreductase activity"/>
    <property type="evidence" value="ECO:0007669"/>
    <property type="project" value="UniProtKB-KW"/>
</dbReference>
<evidence type="ECO:0000259" key="12">
    <source>
        <dbReference type="Pfam" id="PF01058"/>
    </source>
</evidence>
<keyword evidence="3" id="KW-0813">Transport</keyword>
<feature type="domain" description="NADH:ubiquinone oxidoreductase-like 20kDa subunit" evidence="12">
    <location>
        <begin position="72"/>
        <end position="182"/>
    </location>
</feature>
<evidence type="ECO:0000313" key="13">
    <source>
        <dbReference type="EMBL" id="QRV15912.1"/>
    </source>
</evidence>
<dbReference type="PANTHER" id="PTHR11995:SF14">
    <property type="entry name" value="NADH DEHYDROGENASE [UBIQUINONE] IRON-SULFUR PROTEIN 7, MITOCHONDRIAL"/>
    <property type="match status" value="1"/>
</dbReference>
<dbReference type="FunFam" id="3.40.50.12280:FF:000006">
    <property type="entry name" value="NADH-ubiquinone oxidoreductase 20 kDa subunit,mitochondrial"/>
    <property type="match status" value="1"/>
</dbReference>
<evidence type="ECO:0000256" key="9">
    <source>
        <dbReference type="ARBA" id="ARBA00023014"/>
    </source>
</evidence>
<proteinExistence type="inferred from homology"/>
<dbReference type="GO" id="GO:0045271">
    <property type="term" value="C:respiratory chain complex I"/>
    <property type="evidence" value="ECO:0007669"/>
    <property type="project" value="TreeGrafter"/>
</dbReference>
<dbReference type="PANTHER" id="PTHR11995">
    <property type="entry name" value="NADH DEHYDROGENASE"/>
    <property type="match status" value="1"/>
</dbReference>
<evidence type="ECO:0000256" key="1">
    <source>
        <dbReference type="ARBA" id="ARBA00001966"/>
    </source>
</evidence>
<organism evidence="13 14">
    <name type="scientific">Haloterrigena salifodinae</name>
    <dbReference type="NCBI Taxonomy" id="2675099"/>
    <lineage>
        <taxon>Archaea</taxon>
        <taxon>Methanobacteriati</taxon>
        <taxon>Methanobacteriota</taxon>
        <taxon>Stenosarchaea group</taxon>
        <taxon>Halobacteria</taxon>
        <taxon>Halobacteriales</taxon>
        <taxon>Natrialbaceae</taxon>
        <taxon>Haloterrigena</taxon>
    </lineage>
</organism>
<dbReference type="GO" id="GO:0046872">
    <property type="term" value="F:metal ion binding"/>
    <property type="evidence" value="ECO:0007669"/>
    <property type="project" value="UniProtKB-KW"/>
</dbReference>
<dbReference type="Gene3D" id="3.40.50.12280">
    <property type="match status" value="1"/>
</dbReference>
<evidence type="ECO:0000256" key="4">
    <source>
        <dbReference type="ARBA" id="ARBA00022485"/>
    </source>
</evidence>
<evidence type="ECO:0000256" key="10">
    <source>
        <dbReference type="RuleBase" id="RU004464"/>
    </source>
</evidence>
<dbReference type="GO" id="GO:0051539">
    <property type="term" value="F:4 iron, 4 sulfur cluster binding"/>
    <property type="evidence" value="ECO:0007669"/>
    <property type="project" value="UniProtKB-KW"/>
</dbReference>
<dbReference type="OrthoDB" id="5740at2157"/>
<dbReference type="EMBL" id="CP069188">
    <property type="protein sequence ID" value="QRV15912.1"/>
    <property type="molecule type" value="Genomic_DNA"/>
</dbReference>
<keyword evidence="7" id="KW-0560">Oxidoreductase</keyword>
<evidence type="ECO:0000256" key="7">
    <source>
        <dbReference type="ARBA" id="ARBA00023002"/>
    </source>
</evidence>
<dbReference type="KEGG" id="hsal:JMJ58_03160"/>
<name>A0A8T8E332_9EURY</name>
<keyword evidence="4 10" id="KW-0004">4Fe-4S</keyword>
<dbReference type="GO" id="GO:0009060">
    <property type="term" value="P:aerobic respiration"/>
    <property type="evidence" value="ECO:0007669"/>
    <property type="project" value="TreeGrafter"/>
</dbReference>
<accession>A0A8T8E332</accession>
<evidence type="ECO:0000256" key="5">
    <source>
        <dbReference type="ARBA" id="ARBA00022723"/>
    </source>
</evidence>
<keyword evidence="8 10" id="KW-0408">Iron</keyword>
<keyword evidence="6" id="KW-0249">Electron transport</keyword>
<comment type="similarity">
    <text evidence="2 10">Belongs to the complex I 20 kDa subunit family.</text>
</comment>
<protein>
    <submittedName>
        <fullName evidence="13">NADH-quinone oxidoreductase subunit B</fullName>
    </submittedName>
</protein>
<dbReference type="NCBIfam" id="TIGR01957">
    <property type="entry name" value="nuoB_fam"/>
    <property type="match status" value="1"/>
</dbReference>
<keyword evidence="10" id="KW-0520">NAD</keyword>
<dbReference type="InterPro" id="IPR006137">
    <property type="entry name" value="NADH_UbQ_OxRdtase-like_20kDa"/>
</dbReference>
<feature type="region of interest" description="Disordered" evidence="11">
    <location>
        <begin position="1"/>
        <end position="34"/>
    </location>
</feature>
<reference evidence="13 14" key="1">
    <citation type="submission" date="2021-01" db="EMBL/GenBank/DDBJ databases">
        <title>Genome Sequence and Methylation Pattern of Haloterrigena salifodinae BOL5-1, An Extremely Halophilic Archaeon from a Bolivian Salt Mine.</title>
        <authorList>
            <person name="DasSarma P."/>
            <person name="Anton B.P."/>
            <person name="DasSarma S.L."/>
            <person name="von Ehrenheim H.A.L."/>
            <person name="Martinez F.L."/>
            <person name="Guzman D."/>
            <person name="Roberts R.J."/>
            <person name="DasSarma S."/>
        </authorList>
    </citation>
    <scope>NUCLEOTIDE SEQUENCE [LARGE SCALE GENOMIC DNA]</scope>
    <source>
        <strain evidence="13 14">BOL5-1</strain>
    </source>
</reference>
<keyword evidence="5 10" id="KW-0479">Metal-binding</keyword>
<sequence>MSSNNPRQQIHGSTAPSTDTRDSRIGEGPDDRFNSKLREAFGSTPFILTKFDKFMNWVRGNSMFMLQFGIACCSIEMMHTYAIKHDLDRFGAGVPRASPRQADVMIVPGTIVSKFGPRMKRVYDQMPEPKFVVGMGSCTISGGPFQEGYNVVKGAEEIIPVDIHVPGCPPRPEALVYGVAKLQERIRNGESTPVVVKPYELEQFGDLPKDELVQKLASEIDEEDLVMRYNWADSP</sequence>
<keyword evidence="9 10" id="KW-0411">Iron-sulfur</keyword>
<comment type="cofactor">
    <cofactor evidence="1">
        <name>[4Fe-4S] cluster</name>
        <dbReference type="ChEBI" id="CHEBI:49883"/>
    </cofactor>
</comment>
<evidence type="ECO:0000313" key="14">
    <source>
        <dbReference type="Proteomes" id="UP000637819"/>
    </source>
</evidence>
<dbReference type="GeneID" id="62874090"/>
<gene>
    <name evidence="13" type="ORF">JMJ58_03160</name>
</gene>
<feature type="compositionally biased region" description="Polar residues" evidence="11">
    <location>
        <begin position="1"/>
        <end position="18"/>
    </location>
</feature>
<evidence type="ECO:0000256" key="3">
    <source>
        <dbReference type="ARBA" id="ARBA00022448"/>
    </source>
</evidence>
<evidence type="ECO:0000256" key="2">
    <source>
        <dbReference type="ARBA" id="ARBA00009173"/>
    </source>
</evidence>
<evidence type="ECO:0000256" key="8">
    <source>
        <dbReference type="ARBA" id="ARBA00023004"/>
    </source>
</evidence>
<dbReference type="AlphaFoldDB" id="A0A8T8E332"/>
<evidence type="ECO:0000256" key="11">
    <source>
        <dbReference type="SAM" id="MobiDB-lite"/>
    </source>
</evidence>
<dbReference type="SUPFAM" id="SSF56770">
    <property type="entry name" value="HydA/Nqo6-like"/>
    <property type="match status" value="1"/>
</dbReference>
<dbReference type="Pfam" id="PF01058">
    <property type="entry name" value="Oxidored_q6"/>
    <property type="match status" value="1"/>
</dbReference>
<evidence type="ECO:0000256" key="6">
    <source>
        <dbReference type="ARBA" id="ARBA00022982"/>
    </source>
</evidence>